<dbReference type="Proteomes" id="UP001054837">
    <property type="component" value="Unassembled WGS sequence"/>
</dbReference>
<feature type="region of interest" description="Disordered" evidence="1">
    <location>
        <begin position="88"/>
        <end position="123"/>
    </location>
</feature>
<evidence type="ECO:0000313" key="3">
    <source>
        <dbReference type="Proteomes" id="UP001054837"/>
    </source>
</evidence>
<keyword evidence="3" id="KW-1185">Reference proteome</keyword>
<protein>
    <submittedName>
        <fullName evidence="2">Uncharacterized protein</fullName>
    </submittedName>
</protein>
<feature type="compositionally biased region" description="Polar residues" evidence="1">
    <location>
        <begin position="1"/>
        <end position="20"/>
    </location>
</feature>
<organism evidence="2 3">
    <name type="scientific">Caerostris darwini</name>
    <dbReference type="NCBI Taxonomy" id="1538125"/>
    <lineage>
        <taxon>Eukaryota</taxon>
        <taxon>Metazoa</taxon>
        <taxon>Ecdysozoa</taxon>
        <taxon>Arthropoda</taxon>
        <taxon>Chelicerata</taxon>
        <taxon>Arachnida</taxon>
        <taxon>Araneae</taxon>
        <taxon>Araneomorphae</taxon>
        <taxon>Entelegynae</taxon>
        <taxon>Araneoidea</taxon>
        <taxon>Araneidae</taxon>
        <taxon>Caerostris</taxon>
    </lineage>
</organism>
<evidence type="ECO:0000256" key="1">
    <source>
        <dbReference type="SAM" id="MobiDB-lite"/>
    </source>
</evidence>
<dbReference type="AlphaFoldDB" id="A0AAV4R0C1"/>
<feature type="compositionally biased region" description="Polar residues" evidence="1">
    <location>
        <begin position="110"/>
        <end position="123"/>
    </location>
</feature>
<gene>
    <name evidence="2" type="ORF">CDAR_122071</name>
</gene>
<reference evidence="2 3" key="1">
    <citation type="submission" date="2021-06" db="EMBL/GenBank/DDBJ databases">
        <title>Caerostris darwini draft genome.</title>
        <authorList>
            <person name="Kono N."/>
            <person name="Arakawa K."/>
        </authorList>
    </citation>
    <scope>NUCLEOTIDE SEQUENCE [LARGE SCALE GENOMIC DNA]</scope>
</reference>
<dbReference type="EMBL" id="BPLQ01005247">
    <property type="protein sequence ID" value="GIY13473.1"/>
    <property type="molecule type" value="Genomic_DNA"/>
</dbReference>
<comment type="caution">
    <text evidence="2">The sequence shown here is derived from an EMBL/GenBank/DDBJ whole genome shotgun (WGS) entry which is preliminary data.</text>
</comment>
<proteinExistence type="predicted"/>
<evidence type="ECO:0000313" key="2">
    <source>
        <dbReference type="EMBL" id="GIY13473.1"/>
    </source>
</evidence>
<feature type="region of interest" description="Disordered" evidence="1">
    <location>
        <begin position="1"/>
        <end position="50"/>
    </location>
</feature>
<name>A0AAV4R0C1_9ARAC</name>
<sequence length="152" mass="16958">MDTRSAATVNSAKTFFSSKNIECPVPDKQEKPSASHPSPTSLMTAPHPTPSVTVIATEEKKLRMHHLLLTNTRRCLLPKGHGVVLMTSQKKGPVGRPSSHPDHRMRRMKGNSQQPRRNHSLLNPSFTPLPFRWDGGEPIVWSLIGNFFVGEF</sequence>
<accession>A0AAV4R0C1</accession>